<keyword evidence="1" id="KW-0175">Coiled coil</keyword>
<sequence length="277" mass="32032">MNMFTGKGKEIAEKKALEEQKRLEEEKRKQEQNELKKLRKNFKIGDKVKVALPNSETYVEFWSHQSYVLSQQYQIYPSICTRHIEPDAYDKAVSYLRKNMKNLKGKELEHAEFLVRELKAERRYMFGFWNLETGQPVIVGTRGKQGDDLVDRIIELEADGKLDCEMILEKTGSGVKATYKLTVVRDKDRKPVKVDVSKFGEFDMGLFEKMVYVKPEDKKVLDLVKLGFDVTKIGYEAPVDEENAEVEQKEQKVEAAEEKKGQTEPISAADEGDEFPF</sequence>
<evidence type="ECO:0000256" key="1">
    <source>
        <dbReference type="SAM" id="Coils"/>
    </source>
</evidence>
<reference evidence="3 4" key="1">
    <citation type="submission" date="2020-07" db="EMBL/GenBank/DDBJ databases">
        <authorList>
            <person name="Feng H."/>
        </authorList>
    </citation>
    <scope>NUCLEOTIDE SEQUENCE [LARGE SCALE GENOMIC DNA]</scope>
    <source>
        <strain evidence="4">s-11</strain>
    </source>
</reference>
<accession>A0A7W2AIN3</accession>
<protein>
    <submittedName>
        <fullName evidence="3">Uncharacterized protein</fullName>
    </submittedName>
</protein>
<dbReference type="EMBL" id="JACEIP010000010">
    <property type="protein sequence ID" value="MBA4542939.1"/>
    <property type="molecule type" value="Genomic_DNA"/>
</dbReference>
<name>A0A7W2AIN3_9BACL</name>
<evidence type="ECO:0000313" key="3">
    <source>
        <dbReference type="EMBL" id="MBA4542939.1"/>
    </source>
</evidence>
<proteinExistence type="predicted"/>
<evidence type="ECO:0000256" key="2">
    <source>
        <dbReference type="SAM" id="MobiDB-lite"/>
    </source>
</evidence>
<feature type="compositionally biased region" description="Basic and acidic residues" evidence="2">
    <location>
        <begin position="246"/>
        <end position="262"/>
    </location>
</feature>
<dbReference type="OrthoDB" id="2365082at2"/>
<keyword evidence="4" id="KW-1185">Reference proteome</keyword>
<dbReference type="AlphaFoldDB" id="A0A7W2AIN3"/>
<comment type="caution">
    <text evidence="3">The sequence shown here is derived from an EMBL/GenBank/DDBJ whole genome shotgun (WGS) entry which is preliminary data.</text>
</comment>
<organism evidence="3 4">
    <name type="scientific">Thermoactinomyces daqus</name>
    <dbReference type="NCBI Taxonomy" id="1329516"/>
    <lineage>
        <taxon>Bacteria</taxon>
        <taxon>Bacillati</taxon>
        <taxon>Bacillota</taxon>
        <taxon>Bacilli</taxon>
        <taxon>Bacillales</taxon>
        <taxon>Thermoactinomycetaceae</taxon>
        <taxon>Thermoactinomyces</taxon>
    </lineage>
</organism>
<feature type="coiled-coil region" evidence="1">
    <location>
        <begin position="7"/>
        <end position="41"/>
    </location>
</feature>
<gene>
    <name evidence="3" type="ORF">H1164_08490</name>
</gene>
<dbReference type="Proteomes" id="UP000530514">
    <property type="component" value="Unassembled WGS sequence"/>
</dbReference>
<evidence type="ECO:0000313" key="4">
    <source>
        <dbReference type="Proteomes" id="UP000530514"/>
    </source>
</evidence>
<dbReference type="RefSeq" id="WP_033101904.1">
    <property type="nucleotide sequence ID" value="NZ_JACEIP010000010.1"/>
</dbReference>
<feature type="region of interest" description="Disordered" evidence="2">
    <location>
        <begin position="239"/>
        <end position="277"/>
    </location>
</feature>